<sequence length="537" mass="58214">MRLSALWIGPLLLPLALASGPLVTLDYGMYQGIDTGNLSTFLGLRYAAPAARFTRPSPPTAFSGTQLADTNGAACPQQALTSVGTGPAASLPTTYTSMSDDCLTLSVFAPKSATHDSNLPVFFWIYGGGFEVGFYADNDLRPFVERSILKGEPVIVVTPNYRVSAYGFLGGKEVGQAGLSNLGLRDQIFALEWVQQHISAFGGDPRKVVVGGVSAGSMSIATLLLNNNHFKAQDLFRGAFMESGAQIPTPALDASQHDYDSLVAANNCTDSTDTLNCLRQVPLGAFSATVNQTADVLSYRSINILWRPRVDGDLIVEDPFRAVKHGSFAPLPFIIGDVDDEGTDFMISSTNITTNEEFIGYLPNFLPSASAEQIDKLSVLYPDDPTKGSPFDTGDANQLTPQSKRIAAFLGDYLFQSERRYFLEHASRRQSTWSYLVKRGKSTPFFGSAHGGDVSIWLPTPATTDFVVTDSLIHFINTLNPNNGRFSQWPTWNTRSASGNNSLLTLSDPAVVNITADDFRVEQIKHMQELLLNGAAY</sequence>
<dbReference type="SUPFAM" id="SSF53474">
    <property type="entry name" value="alpha/beta-Hydrolases"/>
    <property type="match status" value="1"/>
</dbReference>
<dbReference type="Gene3D" id="3.40.50.1820">
    <property type="entry name" value="alpha/beta hydrolase"/>
    <property type="match status" value="1"/>
</dbReference>
<comment type="similarity">
    <text evidence="1 3">Belongs to the type-B carboxylesterase/lipase family.</text>
</comment>
<proteinExistence type="inferred from homology"/>
<comment type="caution">
    <text evidence="5">The sequence shown here is derived from an EMBL/GenBank/DDBJ whole genome shotgun (WGS) entry which is preliminary data.</text>
</comment>
<dbReference type="AlphaFoldDB" id="A0A8H6S2Q3"/>
<dbReference type="InterPro" id="IPR002018">
    <property type="entry name" value="CarbesteraseB"/>
</dbReference>
<dbReference type="Pfam" id="PF00135">
    <property type="entry name" value="COesterase"/>
    <property type="match status" value="1"/>
</dbReference>
<keyword evidence="6" id="KW-1185">Reference proteome</keyword>
<dbReference type="PROSITE" id="PS00941">
    <property type="entry name" value="CARBOXYLESTERASE_B_2"/>
    <property type="match status" value="1"/>
</dbReference>
<dbReference type="InterPro" id="IPR019826">
    <property type="entry name" value="Carboxylesterase_B_AS"/>
</dbReference>
<name>A0A8H6S2Q3_9AGAR</name>
<evidence type="ECO:0000313" key="5">
    <source>
        <dbReference type="EMBL" id="KAF7290757.1"/>
    </source>
</evidence>
<dbReference type="InterPro" id="IPR050309">
    <property type="entry name" value="Type-B_Carboxylest/Lipase"/>
</dbReference>
<evidence type="ECO:0000313" key="6">
    <source>
        <dbReference type="Proteomes" id="UP000636479"/>
    </source>
</evidence>
<protein>
    <recommendedName>
        <fullName evidence="3">Carboxylic ester hydrolase</fullName>
        <ecNumber evidence="3">3.1.1.-</ecNumber>
    </recommendedName>
</protein>
<dbReference type="EC" id="3.1.1.-" evidence="3"/>
<keyword evidence="2 3" id="KW-0378">Hydrolase</keyword>
<dbReference type="Proteomes" id="UP000636479">
    <property type="component" value="Unassembled WGS sequence"/>
</dbReference>
<keyword evidence="3" id="KW-0732">Signal</keyword>
<accession>A0A8H6S2Q3</accession>
<evidence type="ECO:0000256" key="2">
    <source>
        <dbReference type="ARBA" id="ARBA00022801"/>
    </source>
</evidence>
<dbReference type="EMBL" id="JACAZF010000014">
    <property type="protein sequence ID" value="KAF7290757.1"/>
    <property type="molecule type" value="Genomic_DNA"/>
</dbReference>
<feature type="signal peptide" evidence="3">
    <location>
        <begin position="1"/>
        <end position="18"/>
    </location>
</feature>
<dbReference type="InterPro" id="IPR029058">
    <property type="entry name" value="AB_hydrolase_fold"/>
</dbReference>
<reference evidence="5" key="1">
    <citation type="submission" date="2020-05" db="EMBL/GenBank/DDBJ databases">
        <title>Mycena genomes resolve the evolution of fungal bioluminescence.</title>
        <authorList>
            <person name="Tsai I.J."/>
        </authorList>
    </citation>
    <scope>NUCLEOTIDE SEQUENCE</scope>
    <source>
        <strain evidence="5">171206Taipei</strain>
    </source>
</reference>
<dbReference type="OrthoDB" id="408631at2759"/>
<dbReference type="RefSeq" id="XP_037214117.1">
    <property type="nucleotide sequence ID" value="XM_037369619.1"/>
</dbReference>
<evidence type="ECO:0000256" key="1">
    <source>
        <dbReference type="ARBA" id="ARBA00005964"/>
    </source>
</evidence>
<dbReference type="GO" id="GO:0016787">
    <property type="term" value="F:hydrolase activity"/>
    <property type="evidence" value="ECO:0007669"/>
    <property type="project" value="UniProtKB-KW"/>
</dbReference>
<organism evidence="5 6">
    <name type="scientific">Mycena indigotica</name>
    <dbReference type="NCBI Taxonomy" id="2126181"/>
    <lineage>
        <taxon>Eukaryota</taxon>
        <taxon>Fungi</taxon>
        <taxon>Dikarya</taxon>
        <taxon>Basidiomycota</taxon>
        <taxon>Agaricomycotina</taxon>
        <taxon>Agaricomycetes</taxon>
        <taxon>Agaricomycetidae</taxon>
        <taxon>Agaricales</taxon>
        <taxon>Marasmiineae</taxon>
        <taxon>Mycenaceae</taxon>
        <taxon>Mycena</taxon>
    </lineage>
</organism>
<gene>
    <name evidence="5" type="ORF">MIND_01316500</name>
</gene>
<dbReference type="GeneID" id="59352135"/>
<feature type="domain" description="Carboxylesterase type B" evidence="4">
    <location>
        <begin position="21"/>
        <end position="495"/>
    </location>
</feature>
<evidence type="ECO:0000256" key="3">
    <source>
        <dbReference type="RuleBase" id="RU361235"/>
    </source>
</evidence>
<feature type="chain" id="PRO_5034997662" description="Carboxylic ester hydrolase" evidence="3">
    <location>
        <begin position="19"/>
        <end position="537"/>
    </location>
</feature>
<dbReference type="PROSITE" id="PS00122">
    <property type="entry name" value="CARBOXYLESTERASE_B_1"/>
    <property type="match status" value="1"/>
</dbReference>
<dbReference type="PANTHER" id="PTHR11559">
    <property type="entry name" value="CARBOXYLESTERASE"/>
    <property type="match status" value="1"/>
</dbReference>
<dbReference type="InterPro" id="IPR019819">
    <property type="entry name" value="Carboxylesterase_B_CS"/>
</dbReference>
<evidence type="ECO:0000259" key="4">
    <source>
        <dbReference type="Pfam" id="PF00135"/>
    </source>
</evidence>